<dbReference type="AlphaFoldDB" id="A0A0F9ISA8"/>
<accession>A0A0F9ISA8</accession>
<comment type="caution">
    <text evidence="1">The sequence shown here is derived from an EMBL/GenBank/DDBJ whole genome shotgun (WGS) entry which is preliminary data.</text>
</comment>
<proteinExistence type="predicted"/>
<reference evidence="1" key="1">
    <citation type="journal article" date="2015" name="Nature">
        <title>Complex archaea that bridge the gap between prokaryotes and eukaryotes.</title>
        <authorList>
            <person name="Spang A."/>
            <person name="Saw J.H."/>
            <person name="Jorgensen S.L."/>
            <person name="Zaremba-Niedzwiedzka K."/>
            <person name="Martijn J."/>
            <person name="Lind A.E."/>
            <person name="van Eijk R."/>
            <person name="Schleper C."/>
            <person name="Guy L."/>
            <person name="Ettema T.J."/>
        </authorList>
    </citation>
    <scope>NUCLEOTIDE SEQUENCE</scope>
</reference>
<dbReference type="Gene3D" id="3.30.70.2970">
    <property type="entry name" value="Protein of unknown function (DUF541), domain 2"/>
    <property type="match status" value="1"/>
</dbReference>
<evidence type="ECO:0008006" key="2">
    <source>
        <dbReference type="Google" id="ProtNLM"/>
    </source>
</evidence>
<dbReference type="PANTHER" id="PTHR34387:SF2">
    <property type="entry name" value="SLR1258 PROTEIN"/>
    <property type="match status" value="1"/>
</dbReference>
<dbReference type="PANTHER" id="PTHR34387">
    <property type="entry name" value="SLR1258 PROTEIN"/>
    <property type="match status" value="1"/>
</dbReference>
<evidence type="ECO:0000313" key="1">
    <source>
        <dbReference type="EMBL" id="KKM60243.1"/>
    </source>
</evidence>
<gene>
    <name evidence="1" type="ORF">LCGC14_1543820</name>
</gene>
<name>A0A0F9ISA8_9ZZZZ</name>
<sequence>MKLLMLIVFVLFSSVSLDALAQDVPKLTLSSSATIRKPADELQLKVGIITRAVTAEEALEENSFKMRNVVDNLEAAGLNKDDYETSQFSINPTYTPYPKNPPADWRQTINGYEVTNSILIHTDKLEMAGKVIDLSNKAGANSISDVRFGLRSSRDYWTEALSAAGANAVKDAGAIAAATGVHLVRVLSISLNHTHVRSPQINLDCFAKAGASGTSTPIEPGEVSIEANITMVYEIN</sequence>
<dbReference type="InterPro" id="IPR007497">
    <property type="entry name" value="SIMPL/DUF541"/>
</dbReference>
<dbReference type="Gene3D" id="3.30.110.170">
    <property type="entry name" value="Protein of unknown function (DUF541), domain 1"/>
    <property type="match status" value="1"/>
</dbReference>
<dbReference type="GO" id="GO:0006974">
    <property type="term" value="P:DNA damage response"/>
    <property type="evidence" value="ECO:0007669"/>
    <property type="project" value="TreeGrafter"/>
</dbReference>
<dbReference type="Pfam" id="PF04402">
    <property type="entry name" value="SIMPL"/>
    <property type="match status" value="1"/>
</dbReference>
<dbReference type="InterPro" id="IPR052022">
    <property type="entry name" value="26kDa_periplasmic_antigen"/>
</dbReference>
<dbReference type="EMBL" id="LAZR01011716">
    <property type="protein sequence ID" value="KKM60243.1"/>
    <property type="molecule type" value="Genomic_DNA"/>
</dbReference>
<protein>
    <recommendedName>
        <fullName evidence="2">26 kDa periplasmic immunogenic protein</fullName>
    </recommendedName>
</protein>
<organism evidence="1">
    <name type="scientific">marine sediment metagenome</name>
    <dbReference type="NCBI Taxonomy" id="412755"/>
    <lineage>
        <taxon>unclassified sequences</taxon>
        <taxon>metagenomes</taxon>
        <taxon>ecological metagenomes</taxon>
    </lineage>
</organism>